<evidence type="ECO:0000256" key="7">
    <source>
        <dbReference type="SAM" id="MobiDB-lite"/>
    </source>
</evidence>
<dbReference type="PANTHER" id="PTHR48182:SF2">
    <property type="entry name" value="PROTEIN SERAC1"/>
    <property type="match status" value="1"/>
</dbReference>
<dbReference type="Pfam" id="PF12697">
    <property type="entry name" value="Abhydrolase_6"/>
    <property type="match status" value="1"/>
</dbReference>
<evidence type="ECO:0000313" key="9">
    <source>
        <dbReference type="EMBL" id="OCL06049.1"/>
    </source>
</evidence>
<dbReference type="Gene3D" id="3.40.50.1820">
    <property type="entry name" value="alpha/beta hydrolase"/>
    <property type="match status" value="1"/>
</dbReference>
<sequence>MRLSTNAPNSIIFIHGLTGDCHKTWRAKSATSPWPQTLLSSELPNTRIPTFGHDAYVTDWRGMVSKNRIGNHAMNLLAAVTAYREKDDTNDRPIIFVCHSLGGLVCEDALSTAQQRPESHLKQVLECTRGIIFLGTPHHGSGLAHWAESLARAIGVLKQTNPEILAVLKSDSEVLERVQNSFHIMIRSRSQDGLPPIEITCFYEELPLPGVGIVVPSHSAILPGYIPIGIHSNHIDMTKFEDVEDPGFVAVTGELRRWIRDIARLGSRQPRLGGEGSQRGARGEENRGTSGRGTFAITQGSSHFHGPNTVSGGSLFQGNFVGRDTPF</sequence>
<evidence type="ECO:0000259" key="8">
    <source>
        <dbReference type="Pfam" id="PF12697"/>
    </source>
</evidence>
<keyword evidence="4" id="KW-0256">Endoplasmic reticulum</keyword>
<evidence type="ECO:0000256" key="3">
    <source>
        <dbReference type="ARBA" id="ARBA00004370"/>
    </source>
</evidence>
<feature type="domain" description="AB hydrolase-1" evidence="8">
    <location>
        <begin position="11"/>
        <end position="127"/>
    </location>
</feature>
<dbReference type="EMBL" id="KV750153">
    <property type="protein sequence ID" value="OCL06049.1"/>
    <property type="molecule type" value="Genomic_DNA"/>
</dbReference>
<dbReference type="InterPro" id="IPR000073">
    <property type="entry name" value="AB_hydrolase_1"/>
</dbReference>
<feature type="region of interest" description="Disordered" evidence="7">
    <location>
        <begin position="269"/>
        <end position="310"/>
    </location>
</feature>
<evidence type="ECO:0000313" key="10">
    <source>
        <dbReference type="Proteomes" id="UP000250140"/>
    </source>
</evidence>
<evidence type="ECO:0000256" key="4">
    <source>
        <dbReference type="ARBA" id="ARBA00022824"/>
    </source>
</evidence>
<feature type="compositionally biased region" description="Polar residues" evidence="7">
    <location>
        <begin position="296"/>
        <end position="310"/>
    </location>
</feature>
<evidence type="ECO:0000256" key="5">
    <source>
        <dbReference type="ARBA" id="ARBA00023128"/>
    </source>
</evidence>
<comment type="subcellular location">
    <subcellularLocation>
        <location evidence="2">Endoplasmic reticulum</location>
    </subcellularLocation>
    <subcellularLocation>
        <location evidence="3">Membrane</location>
    </subcellularLocation>
    <subcellularLocation>
        <location evidence="1">Mitochondrion</location>
    </subcellularLocation>
</comment>
<name>A0A8E2JR47_9PEZI</name>
<dbReference type="PANTHER" id="PTHR48182">
    <property type="entry name" value="PROTEIN SERAC1"/>
    <property type="match status" value="1"/>
</dbReference>
<keyword evidence="10" id="KW-1185">Reference proteome</keyword>
<evidence type="ECO:0000256" key="1">
    <source>
        <dbReference type="ARBA" id="ARBA00004173"/>
    </source>
</evidence>
<proteinExistence type="predicted"/>
<dbReference type="OrthoDB" id="427518at2759"/>
<gene>
    <name evidence="9" type="ORF">AOQ84DRAFT_297781</name>
</gene>
<evidence type="ECO:0000256" key="6">
    <source>
        <dbReference type="ARBA" id="ARBA00023136"/>
    </source>
</evidence>
<evidence type="ECO:0000256" key="2">
    <source>
        <dbReference type="ARBA" id="ARBA00004240"/>
    </source>
</evidence>
<dbReference type="Proteomes" id="UP000250140">
    <property type="component" value="Unassembled WGS sequence"/>
</dbReference>
<dbReference type="GO" id="GO:0005739">
    <property type="term" value="C:mitochondrion"/>
    <property type="evidence" value="ECO:0007669"/>
    <property type="project" value="UniProtKB-SubCell"/>
</dbReference>
<keyword evidence="5" id="KW-0496">Mitochondrion</keyword>
<reference evidence="9 10" key="1">
    <citation type="journal article" date="2016" name="Nat. Commun.">
        <title>Ectomycorrhizal ecology is imprinted in the genome of the dominant symbiotic fungus Cenococcum geophilum.</title>
        <authorList>
            <consortium name="DOE Joint Genome Institute"/>
            <person name="Peter M."/>
            <person name="Kohler A."/>
            <person name="Ohm R.A."/>
            <person name="Kuo A."/>
            <person name="Krutzmann J."/>
            <person name="Morin E."/>
            <person name="Arend M."/>
            <person name="Barry K.W."/>
            <person name="Binder M."/>
            <person name="Choi C."/>
            <person name="Clum A."/>
            <person name="Copeland A."/>
            <person name="Grisel N."/>
            <person name="Haridas S."/>
            <person name="Kipfer T."/>
            <person name="LaButti K."/>
            <person name="Lindquist E."/>
            <person name="Lipzen A."/>
            <person name="Maire R."/>
            <person name="Meier B."/>
            <person name="Mihaltcheva S."/>
            <person name="Molinier V."/>
            <person name="Murat C."/>
            <person name="Poggeler S."/>
            <person name="Quandt C.A."/>
            <person name="Sperisen C."/>
            <person name="Tritt A."/>
            <person name="Tisserant E."/>
            <person name="Crous P.W."/>
            <person name="Henrissat B."/>
            <person name="Nehls U."/>
            <person name="Egli S."/>
            <person name="Spatafora J.W."/>
            <person name="Grigoriev I.V."/>
            <person name="Martin F.M."/>
        </authorList>
    </citation>
    <scope>NUCLEOTIDE SEQUENCE [LARGE SCALE GENOMIC DNA]</scope>
    <source>
        <strain evidence="9 10">CBS 207.34</strain>
    </source>
</reference>
<accession>A0A8E2JR47</accession>
<dbReference type="AlphaFoldDB" id="A0A8E2JR47"/>
<dbReference type="GO" id="GO:0016020">
    <property type="term" value="C:membrane"/>
    <property type="evidence" value="ECO:0007669"/>
    <property type="project" value="UniProtKB-SubCell"/>
</dbReference>
<dbReference type="InterPro" id="IPR052374">
    <property type="entry name" value="SERAC1"/>
</dbReference>
<dbReference type="GO" id="GO:0005783">
    <property type="term" value="C:endoplasmic reticulum"/>
    <property type="evidence" value="ECO:0007669"/>
    <property type="project" value="UniProtKB-SubCell"/>
</dbReference>
<dbReference type="InterPro" id="IPR029058">
    <property type="entry name" value="AB_hydrolase_fold"/>
</dbReference>
<protein>
    <recommendedName>
        <fullName evidence="8">AB hydrolase-1 domain-containing protein</fullName>
    </recommendedName>
</protein>
<keyword evidence="6" id="KW-0472">Membrane</keyword>
<dbReference type="SUPFAM" id="SSF53474">
    <property type="entry name" value="alpha/beta-Hydrolases"/>
    <property type="match status" value="1"/>
</dbReference>
<organism evidence="9 10">
    <name type="scientific">Glonium stellatum</name>
    <dbReference type="NCBI Taxonomy" id="574774"/>
    <lineage>
        <taxon>Eukaryota</taxon>
        <taxon>Fungi</taxon>
        <taxon>Dikarya</taxon>
        <taxon>Ascomycota</taxon>
        <taxon>Pezizomycotina</taxon>
        <taxon>Dothideomycetes</taxon>
        <taxon>Pleosporomycetidae</taxon>
        <taxon>Gloniales</taxon>
        <taxon>Gloniaceae</taxon>
        <taxon>Glonium</taxon>
    </lineage>
</organism>